<organism evidence="7 8">
    <name type="scientific">Cordyceps militaris (strain CM01)</name>
    <name type="common">Caterpillar fungus</name>
    <dbReference type="NCBI Taxonomy" id="983644"/>
    <lineage>
        <taxon>Eukaryota</taxon>
        <taxon>Fungi</taxon>
        <taxon>Dikarya</taxon>
        <taxon>Ascomycota</taxon>
        <taxon>Pezizomycotina</taxon>
        <taxon>Sordariomycetes</taxon>
        <taxon>Hypocreomycetidae</taxon>
        <taxon>Hypocreales</taxon>
        <taxon>Cordycipitaceae</taxon>
        <taxon>Cordyceps</taxon>
    </lineage>
</organism>
<evidence type="ECO:0000256" key="4">
    <source>
        <dbReference type="SAM" id="MobiDB-lite"/>
    </source>
</evidence>
<evidence type="ECO:0000259" key="6">
    <source>
        <dbReference type="PROSITE" id="PS51329"/>
    </source>
</evidence>
<dbReference type="GO" id="GO:0006506">
    <property type="term" value="P:GPI anchor biosynthetic process"/>
    <property type="evidence" value="ECO:0007669"/>
    <property type="project" value="InterPro"/>
</dbReference>
<dbReference type="HOGENOM" id="CLU_007914_1_0_1"/>
<dbReference type="Gene3D" id="1.20.58.1250">
    <property type="entry name" value="Tubulin Binding Cofactor C, N-terminal domain"/>
    <property type="match status" value="1"/>
</dbReference>
<keyword evidence="3" id="KW-1015">Disulfide bond</keyword>
<dbReference type="STRING" id="983644.G3J7U8"/>
<reference evidence="7 8" key="1">
    <citation type="journal article" date="2011" name="Genome Biol.">
        <title>Genome sequence of the insect pathogenic fungus Cordyceps militaris, a valued traditional Chinese medicine.</title>
        <authorList>
            <person name="Zheng P."/>
            <person name="Xia Y."/>
            <person name="Xiao G."/>
            <person name="Xiong C."/>
            <person name="Hu X."/>
            <person name="Zhang S."/>
            <person name="Zheng H."/>
            <person name="Huang Y."/>
            <person name="Zhou Y."/>
            <person name="Wang S."/>
            <person name="Zhao G.P."/>
            <person name="Liu X."/>
            <person name="St Leger R.J."/>
            <person name="Wang C."/>
        </authorList>
    </citation>
    <scope>NUCLEOTIDE SEQUENCE [LARGE SCALE GENOMIC DNA]</scope>
    <source>
        <strain evidence="7 8">CM01</strain>
    </source>
</reference>
<dbReference type="EMBL" id="JH126399">
    <property type="protein sequence ID" value="EGX96362.1"/>
    <property type="molecule type" value="Genomic_DNA"/>
</dbReference>
<evidence type="ECO:0000256" key="5">
    <source>
        <dbReference type="SAM" id="Phobius"/>
    </source>
</evidence>
<dbReference type="PANTHER" id="PTHR21329:SF3">
    <property type="entry name" value="PHOSPHATIDYLINOSITOL N-ACETYLGLUCOSAMINYLTRANSFERASE SUBUNIT Q"/>
    <property type="match status" value="1"/>
</dbReference>
<dbReference type="Pfam" id="PF05024">
    <property type="entry name" value="Gpi1"/>
    <property type="match status" value="1"/>
</dbReference>
<feature type="domain" description="C-CAP/cofactor C-like" evidence="6">
    <location>
        <begin position="1018"/>
        <end position="1144"/>
    </location>
</feature>
<dbReference type="InParanoid" id="G3J7U8"/>
<feature type="region of interest" description="Disordered" evidence="4">
    <location>
        <begin position="929"/>
        <end position="995"/>
    </location>
</feature>
<dbReference type="InterPro" id="IPR016098">
    <property type="entry name" value="CAP/MinC_C"/>
</dbReference>
<dbReference type="Pfam" id="PF05254">
    <property type="entry name" value="UPF0203"/>
    <property type="match status" value="1"/>
</dbReference>
<feature type="transmembrane region" description="Helical" evidence="5">
    <location>
        <begin position="525"/>
        <end position="543"/>
    </location>
</feature>
<dbReference type="Proteomes" id="UP000001610">
    <property type="component" value="Unassembled WGS sequence"/>
</dbReference>
<dbReference type="AlphaFoldDB" id="G3J7U8"/>
<dbReference type="InterPro" id="IPR007720">
    <property type="entry name" value="PigQ/GPI1"/>
</dbReference>
<dbReference type="InterPro" id="IPR017901">
    <property type="entry name" value="C-CAP_CF_C-like"/>
</dbReference>
<feature type="compositionally biased region" description="Basic and acidic residues" evidence="4">
    <location>
        <begin position="973"/>
        <end position="983"/>
    </location>
</feature>
<dbReference type="GO" id="GO:0016740">
    <property type="term" value="F:transferase activity"/>
    <property type="evidence" value="ECO:0007669"/>
    <property type="project" value="UniProtKB-KW"/>
</dbReference>
<accession>G3J7U8</accession>
<dbReference type="SMART" id="SM00673">
    <property type="entry name" value="CARP"/>
    <property type="match status" value="1"/>
</dbReference>
<dbReference type="KEGG" id="cmt:CCM_01018"/>
<keyword evidence="7" id="KW-0808">Transferase</keyword>
<dbReference type="PROSITE" id="PS51329">
    <property type="entry name" value="C_CAP_COFACTOR_C"/>
    <property type="match status" value="1"/>
</dbReference>
<comment type="similarity">
    <text evidence="1">Belongs to the TRIAP1/MDM35 family.</text>
</comment>
<gene>
    <name evidence="7" type="ORF">CCM_01018</name>
</gene>
<evidence type="ECO:0000313" key="8">
    <source>
        <dbReference type="Proteomes" id="UP000001610"/>
    </source>
</evidence>
<evidence type="ECO:0000256" key="3">
    <source>
        <dbReference type="ARBA" id="ARBA00023157"/>
    </source>
</evidence>
<name>G3J7U8_CORMM</name>
<keyword evidence="5" id="KW-1133">Transmembrane helix</keyword>
<feature type="transmembrane region" description="Helical" evidence="5">
    <location>
        <begin position="429"/>
        <end position="451"/>
    </location>
</feature>
<dbReference type="InterPro" id="IPR006599">
    <property type="entry name" value="CARP_motif"/>
</dbReference>
<dbReference type="eggNOG" id="KOG1183">
    <property type="taxonomic scope" value="Eukaryota"/>
</dbReference>
<dbReference type="eggNOG" id="KOG3481">
    <property type="taxonomic scope" value="Eukaryota"/>
</dbReference>
<feature type="transmembrane region" description="Helical" evidence="5">
    <location>
        <begin position="585"/>
        <end position="602"/>
    </location>
</feature>
<dbReference type="Gene3D" id="2.160.20.70">
    <property type="match status" value="1"/>
</dbReference>
<evidence type="ECO:0000313" key="7">
    <source>
        <dbReference type="EMBL" id="EGX96362.1"/>
    </source>
</evidence>
<feature type="transmembrane region" description="Helical" evidence="5">
    <location>
        <begin position="665"/>
        <end position="688"/>
    </location>
</feature>
<dbReference type="RefSeq" id="XP_006666239.1">
    <property type="nucleotide sequence ID" value="XM_006666176.1"/>
</dbReference>
<feature type="transmembrane region" description="Helical" evidence="5">
    <location>
        <begin position="614"/>
        <end position="644"/>
    </location>
</feature>
<dbReference type="InterPro" id="IPR012945">
    <property type="entry name" value="Tubulin-bd_cofactor_C_dom"/>
</dbReference>
<keyword evidence="5" id="KW-0472">Membrane</keyword>
<evidence type="ECO:0000256" key="2">
    <source>
        <dbReference type="ARBA" id="ARBA00008848"/>
    </source>
</evidence>
<dbReference type="GO" id="GO:0005783">
    <property type="term" value="C:endoplasmic reticulum"/>
    <property type="evidence" value="ECO:0007669"/>
    <property type="project" value="TreeGrafter"/>
</dbReference>
<proteinExistence type="inferred from homology"/>
<dbReference type="Pfam" id="PF07986">
    <property type="entry name" value="TBCC"/>
    <property type="match status" value="1"/>
</dbReference>
<evidence type="ECO:0000256" key="1">
    <source>
        <dbReference type="ARBA" id="ARBA00006196"/>
    </source>
</evidence>
<dbReference type="GeneID" id="18163051"/>
<dbReference type="PANTHER" id="PTHR21329">
    <property type="entry name" value="PHOSPHATIDYLINOSITOL N-ACETYLGLUCOSAMINYLTRANSFERASE SUBUNIT Q-RELATED"/>
    <property type="match status" value="1"/>
</dbReference>
<comment type="similarity">
    <text evidence="2">Belongs to the TBCC family.</text>
</comment>
<feature type="compositionally biased region" description="Pro residues" evidence="4">
    <location>
        <begin position="128"/>
        <end position="139"/>
    </location>
</feature>
<dbReference type="OrthoDB" id="70250at2759"/>
<feature type="region of interest" description="Disordered" evidence="4">
    <location>
        <begin position="118"/>
        <end position="140"/>
    </location>
</feature>
<protein>
    <submittedName>
        <fullName evidence="7">N-acetylglucosaminyl transferase component Gpi1</fullName>
    </submittedName>
</protein>
<dbReference type="InterPro" id="IPR007918">
    <property type="entry name" value="MDM35_apoptosis"/>
</dbReference>
<dbReference type="OMA" id="FLWVITY"/>
<dbReference type="VEuPathDB" id="FungiDB:CCM_01018"/>
<dbReference type="InterPro" id="IPR038397">
    <property type="entry name" value="TBCC_N_sf"/>
</dbReference>
<keyword evidence="8" id="KW-1185">Reference proteome</keyword>
<keyword evidence="5" id="KW-0812">Transmembrane</keyword>
<dbReference type="GO" id="GO:0016020">
    <property type="term" value="C:membrane"/>
    <property type="evidence" value="ECO:0007669"/>
    <property type="project" value="InterPro"/>
</dbReference>
<sequence length="1191" mass="134408">MSASLAPECNEIKEWVLLEPIIEPEMLTLSRRYDTCFLKWYSEKYLRGAERDNKECESLFKQYRKCLGVALKQRGIDKLLNEAREDNKENDARLIQPKKILIVPIRDNGVSHPAAQFSNQLSTDDEPPPTATRPLPPSIPRATPIPSQFSACTRWDLVTRLYELAIFAWEYQVATNSILAMVEHDGLMRVFWPTDIPSSDRPGVVVGWRNSTLDVFVVAILDDVDPRNVEIHLRSNTFFRGSPHSPNRIYELCGHFSMHVLGVSNTTNYALVDPSWVCATTRTSREPRINCAKASSIQLILYDRPRPKGMQYISLNPISLALGDKWYAVDDSRGDGSEGEEEHRDRKHKEAKLKLVNKLKQHSIINRPASARDKALEKVVHQVNWSWELEQTLQKNVSRLGPRPKRGLSVSERVVESTTAVRNYILMQLWNAFVVYVFPFLRKGFVMLLFLHRAMAEMLLTVLEFRIKPGYAAVKDVSATAQQIEIRLLQFCYWPMQYLTLRQRKMDWASVTTSHPDYIRFYNSLWLVANDVIIGIAIGSYIIENADWVSMQINDLLRVYTVNALQSSISWLMGWPAGLKLNGELASFLGALFLWVITYWSSCIDALAPALPKVVWFIGFSSFAGATRIYHWQLTILQSLFHLFRGKKHNVLRNRIDSCDYDLDQLLVGTILFTLLSFLLPTVGVFYINFAIARMTPGDYLVRLIGLYGAQYKLIDPGGIRFELRDAYDNKALTLHVHEPPTSVIRLKSVPLSFKAMFNQYFQMAERIRKHYLSPRVFLCLLTGQFVPPINRRNLYSLQYSMLPARRATMWEMWQAMNAETQQNKPFQLPNIPPLTNGGGRRGESFAARLVKSAVLTMSLSISTVAGERQEAIDHILAGISKLQNDVADVADKTPAYDRKQYSEGLQEKLSDTTTALAPKSRFQFKRTVKHVDMGAPENDPRLLSGSFSRNQHEPSVPPGALKSPDEADDELKELPRSERDYNAELSRPSASSIRKPSFSAARTIGISNQIGLHIILPSSAAMATASGSLTDLAGCVVDMSIPTSQGHAFPGLAMREIKKSLIVAGRVAGPVHMTGISDSILVLVAHQVRIHDCKNVDIYLHCTSHPIIEDCSGMRFAPLPACYMTDADRAEENQWNQVDDFKWLKAGHSPNWTTMGEAQALSDEIWTKVVPGRPGASVDETLAKVGISPR</sequence>
<dbReference type="eggNOG" id="KOG2512">
    <property type="taxonomic scope" value="Eukaryota"/>
</dbReference>